<dbReference type="PANTHER" id="PTHR11615">
    <property type="entry name" value="NITRATE, FORMATE, IRON DEHYDROGENASE"/>
    <property type="match status" value="1"/>
</dbReference>
<reference evidence="6" key="1">
    <citation type="submission" date="2007-10" db="EMBL/GenBank/DDBJ databases">
        <title>Complete sequence of chromosome of Desulforudis audaxviator MP104C.</title>
        <authorList>
            <person name="Copeland A."/>
            <person name="Lucas S."/>
            <person name="Lapidus A."/>
            <person name="Barry K."/>
            <person name="Glavina del Rio T."/>
            <person name="Dalin E."/>
            <person name="Tice H."/>
            <person name="Bruce D."/>
            <person name="Pitluck S."/>
            <person name="Lowry S.R."/>
            <person name="Larimer F."/>
            <person name="Land M.L."/>
            <person name="Hauser L."/>
            <person name="Kyrpides N."/>
            <person name="Ivanova N.N."/>
            <person name="Richardson P."/>
        </authorList>
    </citation>
    <scope>NUCLEOTIDE SEQUENCE [LARGE SCALE GENOMIC DNA]</scope>
    <source>
        <strain evidence="6">MP104C</strain>
    </source>
</reference>
<keyword evidence="2" id="KW-0408">Iron</keyword>
<accession>B1I210</accession>
<dbReference type="NCBIfam" id="TIGR04105">
    <property type="entry name" value="FeFe_hydrog_B1"/>
    <property type="match status" value="1"/>
</dbReference>
<dbReference type="PROSITE" id="PS51379">
    <property type="entry name" value="4FE4S_FER_2"/>
    <property type="match status" value="2"/>
</dbReference>
<evidence type="ECO:0000313" key="5">
    <source>
        <dbReference type="EMBL" id="ACA58961.1"/>
    </source>
</evidence>
<dbReference type="eggNOG" id="COG4624">
    <property type="taxonomic scope" value="Bacteria"/>
</dbReference>
<dbReference type="InterPro" id="IPR050340">
    <property type="entry name" value="Cytosolic_Fe-S_CAF"/>
</dbReference>
<dbReference type="Proteomes" id="UP000008544">
    <property type="component" value="Chromosome"/>
</dbReference>
<evidence type="ECO:0000259" key="4">
    <source>
        <dbReference type="PROSITE" id="PS51379"/>
    </source>
</evidence>
<protein>
    <submittedName>
        <fullName evidence="5">Hydrogenase large subunit domain protein</fullName>
    </submittedName>
</protein>
<dbReference type="InterPro" id="IPR017900">
    <property type="entry name" value="4Fe4S_Fe_S_CS"/>
</dbReference>
<evidence type="ECO:0000313" key="6">
    <source>
        <dbReference type="Proteomes" id="UP000008544"/>
    </source>
</evidence>
<keyword evidence="6" id="KW-1185">Reference proteome</keyword>
<organism evidence="5 6">
    <name type="scientific">Desulforudis audaxviator (strain MP104C)</name>
    <dbReference type="NCBI Taxonomy" id="477974"/>
    <lineage>
        <taxon>Bacteria</taxon>
        <taxon>Bacillati</taxon>
        <taxon>Bacillota</taxon>
        <taxon>Clostridia</taxon>
        <taxon>Thermoanaerobacterales</taxon>
        <taxon>Candidatus Desulforudaceae</taxon>
        <taxon>Candidatus Desulforudis</taxon>
    </lineage>
</organism>
<dbReference type="AlphaFoldDB" id="B1I210"/>
<evidence type="ECO:0000256" key="1">
    <source>
        <dbReference type="ARBA" id="ARBA00022723"/>
    </source>
</evidence>
<dbReference type="KEGG" id="dau:Daud_0413"/>
<reference evidence="5 6" key="2">
    <citation type="journal article" date="2008" name="Science">
        <title>Environmental genomics reveals a single-species ecosystem deep within Earth.</title>
        <authorList>
            <person name="Chivian D."/>
            <person name="Brodie E.L."/>
            <person name="Alm E.J."/>
            <person name="Culley D.E."/>
            <person name="Dehal P.S."/>
            <person name="Desantis T.Z."/>
            <person name="Gihring T.M."/>
            <person name="Lapidus A."/>
            <person name="Lin L.H."/>
            <person name="Lowry S.R."/>
            <person name="Moser D.P."/>
            <person name="Richardson P.M."/>
            <person name="Southam G."/>
            <person name="Wanger G."/>
            <person name="Pratt L.M."/>
            <person name="Andersen G.L."/>
            <person name="Hazen T.C."/>
            <person name="Brockman F.J."/>
            <person name="Arkin A.P."/>
            <person name="Onstott T.C."/>
        </authorList>
    </citation>
    <scope>NUCLEOTIDE SEQUENCE [LARGE SCALE GENOMIC DNA]</scope>
    <source>
        <strain evidence="5 6">MP104C</strain>
    </source>
</reference>
<evidence type="ECO:0000256" key="3">
    <source>
        <dbReference type="ARBA" id="ARBA00023014"/>
    </source>
</evidence>
<dbReference type="SUPFAM" id="SSF53920">
    <property type="entry name" value="Fe-only hydrogenase"/>
    <property type="match status" value="1"/>
</dbReference>
<sequence length="485" mass="51907">MNPVSEITKLRRNILTRVARWALNKPLDEQPTDEVIRNMVMEMIPDGPARYRCCIYKERAVAEAQIRIITGLEASEQVVTVIPEACNGCSLNKYFVTDACQNCVAHSCRNSCPKKAISVLQNRAYIDNDSCVECGICAKNCPYYAIVEISRPCERSCDMGAIKVDECRRAVIDLDKCVSCGMCVAVCPFGAITDTSKILDVAKALRVKKQPMVAIVAPSLPGQFGPKATPGHIKTAILKLGFDGVVEAALGADVVAKQEAEEIRNHPESKLMTNSCCPAWAKAVTIKLPEIAGKISDTLSPMRVTGRLVKERYANKVTTVFIGPCIAKKAEATLGGEIDMALTFEELSALFAASDIDPANHVPADMNDASPYGRLFAKAGGVSAAVTRHLPDVSMEVLQVQGIEQGLAALRSAANALKGTRTADSDKFTFIECMACEGGCVGGPGTLVRSNVAARAVEAFSNLANTGTRNNALGIFEDRSAGKSP</sequence>
<dbReference type="SUPFAM" id="SSF54862">
    <property type="entry name" value="4Fe-4S ferredoxins"/>
    <property type="match status" value="1"/>
</dbReference>
<proteinExistence type="predicted"/>
<dbReference type="GO" id="GO:0046872">
    <property type="term" value="F:metal ion binding"/>
    <property type="evidence" value="ECO:0007669"/>
    <property type="project" value="UniProtKB-KW"/>
</dbReference>
<dbReference type="Pfam" id="PF00037">
    <property type="entry name" value="Fer4"/>
    <property type="match status" value="2"/>
</dbReference>
<dbReference type="InterPro" id="IPR017896">
    <property type="entry name" value="4Fe4S_Fe-S-bd"/>
</dbReference>
<feature type="domain" description="4Fe-4S ferredoxin-type" evidence="4">
    <location>
        <begin position="168"/>
        <end position="197"/>
    </location>
</feature>
<dbReference type="eggNOG" id="COG1143">
    <property type="taxonomic scope" value="Bacteria"/>
</dbReference>
<dbReference type="Gene3D" id="3.30.70.20">
    <property type="match status" value="2"/>
</dbReference>
<dbReference type="InterPro" id="IPR004108">
    <property type="entry name" value="Fe_hydrogenase_lsu_C"/>
</dbReference>
<dbReference type="GO" id="GO:0051536">
    <property type="term" value="F:iron-sulfur cluster binding"/>
    <property type="evidence" value="ECO:0007669"/>
    <property type="project" value="UniProtKB-KW"/>
</dbReference>
<name>B1I210_DESAP</name>
<feature type="domain" description="4Fe-4S ferredoxin-type" evidence="4">
    <location>
        <begin position="122"/>
        <end position="152"/>
    </location>
</feature>
<dbReference type="InterPro" id="IPR009016">
    <property type="entry name" value="Fe_hydrogenase"/>
</dbReference>
<dbReference type="InterPro" id="IPR027631">
    <property type="entry name" value="Mono_FeFe_hydrog"/>
</dbReference>
<dbReference type="HOGENOM" id="CLU_039046_0_1_9"/>
<keyword evidence="3" id="KW-0411">Iron-sulfur</keyword>
<evidence type="ECO:0000256" key="2">
    <source>
        <dbReference type="ARBA" id="ARBA00023004"/>
    </source>
</evidence>
<dbReference type="OrthoDB" id="9798098at2"/>
<keyword evidence="1" id="KW-0479">Metal-binding</keyword>
<dbReference type="RefSeq" id="WP_012301552.1">
    <property type="nucleotide sequence ID" value="NC_010424.1"/>
</dbReference>
<dbReference type="EMBL" id="CP000860">
    <property type="protein sequence ID" value="ACA58961.1"/>
    <property type="molecule type" value="Genomic_DNA"/>
</dbReference>
<gene>
    <name evidence="5" type="ordered locus">Daud_0413</name>
</gene>
<dbReference type="PROSITE" id="PS00198">
    <property type="entry name" value="4FE4S_FER_1"/>
    <property type="match status" value="1"/>
</dbReference>
<dbReference type="Gene3D" id="3.40.950.10">
    <property type="entry name" value="Fe-only Hydrogenase (Larger Subunit), Chain L, domain 3"/>
    <property type="match status" value="1"/>
</dbReference>
<dbReference type="STRING" id="477974.Daud_0413"/>
<dbReference type="Pfam" id="PF02906">
    <property type="entry name" value="Fe_hyd_lg_C"/>
    <property type="match status" value="1"/>
</dbReference>